<evidence type="ECO:0000259" key="1">
    <source>
        <dbReference type="SMART" id="SM01321"/>
    </source>
</evidence>
<dbReference type="Proteomes" id="UP000651475">
    <property type="component" value="Unassembled WGS sequence"/>
</dbReference>
<dbReference type="Gene3D" id="3.30.70.1290">
    <property type="entry name" value="Transposase IS200-like"/>
    <property type="match status" value="1"/>
</dbReference>
<dbReference type="SUPFAM" id="SSF143422">
    <property type="entry name" value="Transposase IS200-like"/>
    <property type="match status" value="1"/>
</dbReference>
<protein>
    <submittedName>
        <fullName evidence="2">Transposase</fullName>
    </submittedName>
</protein>
<dbReference type="Pfam" id="PF01797">
    <property type="entry name" value="Y1_Tnp"/>
    <property type="match status" value="1"/>
</dbReference>
<dbReference type="PANTHER" id="PTHR33360">
    <property type="entry name" value="TRANSPOSASE FOR INSERTION SEQUENCE ELEMENT IS200"/>
    <property type="match status" value="1"/>
</dbReference>
<sequence length="140" mass="16653">MSYLSLAIHCVWSTKNRVPFLKNKRYRNELYSHMRSYSISKGIFVDHIGGFTDHVHYLFFLKTGQTIDGVMNLIKGESSHWFSSMHYGELQWQDGFFAVSVSPDRLKVVRRYIQKQEEHHGKCSFDEEYTLFKEHIDRII</sequence>
<dbReference type="InterPro" id="IPR002686">
    <property type="entry name" value="Transposase_17"/>
</dbReference>
<dbReference type="SMART" id="SM01321">
    <property type="entry name" value="Y1_Tnp"/>
    <property type="match status" value="1"/>
</dbReference>
<reference evidence="2 3" key="1">
    <citation type="submission" date="2020-08" db="EMBL/GenBank/DDBJ databases">
        <title>Genome public.</title>
        <authorList>
            <person name="Liu C."/>
            <person name="Sun Q."/>
        </authorList>
    </citation>
    <scope>NUCLEOTIDE SEQUENCE [LARGE SCALE GENOMIC DNA]</scope>
    <source>
        <strain evidence="2 3">NSJ-79</strain>
    </source>
</reference>
<accession>A0ABR7DMB7</accession>
<dbReference type="PANTHER" id="PTHR33360:SF2">
    <property type="entry name" value="TRANSPOSASE FOR INSERTION SEQUENCE ELEMENT IS200"/>
    <property type="match status" value="1"/>
</dbReference>
<dbReference type="InterPro" id="IPR036515">
    <property type="entry name" value="Transposase_17_sf"/>
</dbReference>
<feature type="domain" description="Transposase IS200-like" evidence="1">
    <location>
        <begin position="3"/>
        <end position="116"/>
    </location>
</feature>
<evidence type="ECO:0000313" key="3">
    <source>
        <dbReference type="Proteomes" id="UP000651475"/>
    </source>
</evidence>
<organism evidence="2 3">
    <name type="scientific">Parabacteroides hominis</name>
    <dbReference type="NCBI Taxonomy" id="2763057"/>
    <lineage>
        <taxon>Bacteria</taxon>
        <taxon>Pseudomonadati</taxon>
        <taxon>Bacteroidota</taxon>
        <taxon>Bacteroidia</taxon>
        <taxon>Bacteroidales</taxon>
        <taxon>Tannerellaceae</taxon>
        <taxon>Parabacteroides</taxon>
    </lineage>
</organism>
<dbReference type="RefSeq" id="WP_186929256.1">
    <property type="nucleotide sequence ID" value="NZ_JACOOJ010000008.1"/>
</dbReference>
<proteinExistence type="predicted"/>
<gene>
    <name evidence="2" type="ORF">H8S65_06910</name>
</gene>
<evidence type="ECO:0000313" key="2">
    <source>
        <dbReference type="EMBL" id="MBC5632497.1"/>
    </source>
</evidence>
<keyword evidence="3" id="KW-1185">Reference proteome</keyword>
<name>A0ABR7DMB7_9BACT</name>
<dbReference type="EMBL" id="JACOOJ010000008">
    <property type="protein sequence ID" value="MBC5632497.1"/>
    <property type="molecule type" value="Genomic_DNA"/>
</dbReference>
<comment type="caution">
    <text evidence="2">The sequence shown here is derived from an EMBL/GenBank/DDBJ whole genome shotgun (WGS) entry which is preliminary data.</text>
</comment>